<dbReference type="OrthoDB" id="5348546at2759"/>
<proteinExistence type="predicted"/>
<dbReference type="PROSITE" id="PS50006">
    <property type="entry name" value="FHA_DOMAIN"/>
    <property type="match status" value="1"/>
</dbReference>
<sequence>MDSSPGREGSQLPSIPSSEQPEVTRKPSLLPAFEPLSSSPFPRPLSAKRRYNEDSPSHPRQELKYYPTPVPTSSTGILPSSPTRHVRPSLRRTLSTVSERIPLGAVPSIDLLANGEVVRMGRSSNSSDYQLSANRHISRVHIQAVYQAPDASHPHGQVVIECLGWNGAKVHCRGQVHELSKGETFVSERPEAEIMLDVQDARVLIAWPYTERKLSMDSQRSDSTWTEESSPLRRPLHEHFASSPPVIPRSPISPSPIAQPNFNIEETFLVEDSDLQSHVAVQVYEDADAGEDNGSSIAAAAESPIRSSFSRTVSPNDTKASQSSVLSSFQSDDFSDGDEENDPIIHSFGPFGENLLPRMASLNSSSRSNTPTQSMRRRRPLASSHSPQRRTSSESTRRLNESPIKNHVINQLAFSRLHSIPLSTILGNLPVELKRGILSPNSRKDSDSAEATDANQLTSPELKRILDNIPCIGEISREGKDAAGKQLENEFYYVPEMDSDQMRRDAVVGGIGGTGLRAVRKSHKQYYWKKPRH</sequence>
<feature type="compositionally biased region" description="Acidic residues" evidence="1">
    <location>
        <begin position="333"/>
        <end position="342"/>
    </location>
</feature>
<feature type="compositionally biased region" description="Basic and acidic residues" evidence="1">
    <location>
        <begin position="50"/>
        <end position="63"/>
    </location>
</feature>
<feature type="compositionally biased region" description="Polar residues" evidence="1">
    <location>
        <begin position="71"/>
        <end position="83"/>
    </location>
</feature>
<evidence type="ECO:0000313" key="4">
    <source>
        <dbReference type="Proteomes" id="UP000250140"/>
    </source>
</evidence>
<feature type="compositionally biased region" description="Basic and acidic residues" evidence="1">
    <location>
        <begin position="391"/>
        <end position="400"/>
    </location>
</feature>
<feature type="compositionally biased region" description="Low complexity" evidence="1">
    <location>
        <begin position="321"/>
        <end position="332"/>
    </location>
</feature>
<evidence type="ECO:0000313" key="3">
    <source>
        <dbReference type="EMBL" id="OCL05868.1"/>
    </source>
</evidence>
<feature type="domain" description="FHA" evidence="2">
    <location>
        <begin position="118"/>
        <end position="171"/>
    </location>
</feature>
<keyword evidence="4" id="KW-1185">Reference proteome</keyword>
<feature type="region of interest" description="Disordered" evidence="1">
    <location>
        <begin position="299"/>
        <end position="402"/>
    </location>
</feature>
<feature type="compositionally biased region" description="Polar residues" evidence="1">
    <location>
        <begin position="361"/>
        <end position="374"/>
    </location>
</feature>
<protein>
    <recommendedName>
        <fullName evidence="2">FHA domain-containing protein</fullName>
    </recommendedName>
</protein>
<feature type="region of interest" description="Disordered" evidence="1">
    <location>
        <begin position="1"/>
        <end position="88"/>
    </location>
</feature>
<dbReference type="EMBL" id="KV750190">
    <property type="protein sequence ID" value="OCL05868.1"/>
    <property type="molecule type" value="Genomic_DNA"/>
</dbReference>
<name>A0A8E2JQK1_9PEZI</name>
<accession>A0A8E2JQK1</accession>
<feature type="compositionally biased region" description="Polar residues" evidence="1">
    <location>
        <begin position="11"/>
        <end position="21"/>
    </location>
</feature>
<organism evidence="3 4">
    <name type="scientific">Glonium stellatum</name>
    <dbReference type="NCBI Taxonomy" id="574774"/>
    <lineage>
        <taxon>Eukaryota</taxon>
        <taxon>Fungi</taxon>
        <taxon>Dikarya</taxon>
        <taxon>Ascomycota</taxon>
        <taxon>Pezizomycotina</taxon>
        <taxon>Dothideomycetes</taxon>
        <taxon>Pleosporomycetidae</taxon>
        <taxon>Gloniales</taxon>
        <taxon>Gloniaceae</taxon>
        <taxon>Glonium</taxon>
    </lineage>
</organism>
<evidence type="ECO:0000256" key="1">
    <source>
        <dbReference type="SAM" id="MobiDB-lite"/>
    </source>
</evidence>
<dbReference type="Proteomes" id="UP000250140">
    <property type="component" value="Unassembled WGS sequence"/>
</dbReference>
<feature type="compositionally biased region" description="Pro residues" evidence="1">
    <location>
        <begin position="245"/>
        <end position="254"/>
    </location>
</feature>
<gene>
    <name evidence="3" type="ORF">AOQ84DRAFT_298112</name>
</gene>
<feature type="region of interest" description="Disordered" evidence="1">
    <location>
        <begin position="440"/>
        <end position="459"/>
    </location>
</feature>
<feature type="compositionally biased region" description="Polar residues" evidence="1">
    <location>
        <begin position="217"/>
        <end position="229"/>
    </location>
</feature>
<dbReference type="InterPro" id="IPR000253">
    <property type="entry name" value="FHA_dom"/>
</dbReference>
<evidence type="ECO:0000259" key="2">
    <source>
        <dbReference type="PROSITE" id="PS50006"/>
    </source>
</evidence>
<feature type="compositionally biased region" description="Polar residues" evidence="1">
    <location>
        <begin position="305"/>
        <end position="320"/>
    </location>
</feature>
<feature type="region of interest" description="Disordered" evidence="1">
    <location>
        <begin position="217"/>
        <end position="258"/>
    </location>
</feature>
<reference evidence="3 4" key="1">
    <citation type="journal article" date="2016" name="Nat. Commun.">
        <title>Ectomycorrhizal ecology is imprinted in the genome of the dominant symbiotic fungus Cenococcum geophilum.</title>
        <authorList>
            <consortium name="DOE Joint Genome Institute"/>
            <person name="Peter M."/>
            <person name="Kohler A."/>
            <person name="Ohm R.A."/>
            <person name="Kuo A."/>
            <person name="Krutzmann J."/>
            <person name="Morin E."/>
            <person name="Arend M."/>
            <person name="Barry K.W."/>
            <person name="Binder M."/>
            <person name="Choi C."/>
            <person name="Clum A."/>
            <person name="Copeland A."/>
            <person name="Grisel N."/>
            <person name="Haridas S."/>
            <person name="Kipfer T."/>
            <person name="LaButti K."/>
            <person name="Lindquist E."/>
            <person name="Lipzen A."/>
            <person name="Maire R."/>
            <person name="Meier B."/>
            <person name="Mihaltcheva S."/>
            <person name="Molinier V."/>
            <person name="Murat C."/>
            <person name="Poggeler S."/>
            <person name="Quandt C.A."/>
            <person name="Sperisen C."/>
            <person name="Tritt A."/>
            <person name="Tisserant E."/>
            <person name="Crous P.W."/>
            <person name="Henrissat B."/>
            <person name="Nehls U."/>
            <person name="Egli S."/>
            <person name="Spatafora J.W."/>
            <person name="Grigoriev I.V."/>
            <person name="Martin F.M."/>
        </authorList>
    </citation>
    <scope>NUCLEOTIDE SEQUENCE [LARGE SCALE GENOMIC DNA]</scope>
    <source>
        <strain evidence="3 4">CBS 207.34</strain>
    </source>
</reference>
<dbReference type="AlphaFoldDB" id="A0A8E2JQK1"/>